<evidence type="ECO:0000256" key="2">
    <source>
        <dbReference type="ARBA" id="ARBA00001947"/>
    </source>
</evidence>
<accession>A0A4R5QHG2</accession>
<dbReference type="Pfam" id="PF02965">
    <property type="entry name" value="Met_synt_B12"/>
    <property type="match status" value="1"/>
</dbReference>
<dbReference type="PROSITE" id="PS51332">
    <property type="entry name" value="B12_BINDING"/>
    <property type="match status" value="1"/>
</dbReference>
<dbReference type="GO" id="GO:0008705">
    <property type="term" value="F:methionine synthase activity"/>
    <property type="evidence" value="ECO:0007669"/>
    <property type="project" value="UniProtKB-UniRule"/>
</dbReference>
<sequence>MARPPLLEALRNRVLLCDGGMGSRVQALTLDIDRDYWGKENCTDVLNLSRPDLVREIHRGYYEAGADMVLTNSFGGSPVTLGEFELEDRAFEICKASGELAREAAETFADGRDRWVIGDIGPGTKLPSLGHIGYDALQAALEVQCLGLIAGGVDAILTETNQDTLFIKAAVNAAKAALKQTGRDIPIFVQVTVETTGTLLVGPDIHAASTVVHSLDVPLIGLNCATGPQEMAEHVRFLSQNWPGLISVQPNAGLPELVDGKTHYPLGAAEMASWMERFVREDGVNLIGGCCGTSTPHIQALDAMLRKHGEWRPAPVARKHHWVPSVASLYGATPLRQENAYFSIGERCNANGSKAWRERQAAHDWDGCVAIGREQVGEGSNSLDICTAFVGRNEMEEMNEVITRFTSSVNAPLVIDSTETPVIEAALKLHGGKPIINSINFEDGEQAAEDRLRLAKKFGAAVIALTIDEVGMAKTAEDKLRIATRLVDFACNKHGLAQSDLLIDPLTFTIATGNEDDRKLGQWTLEGIRMIRDAFPDIQIILGLSNISFGLNPAARHVLNSVFLDHAVKAGMTGAIVHVSKIKPLHLIPAEEVQVVEDLIFDRRSEGYDPLQKVLEIFSGRKAADSVKKVRGETVEGRLKDRIVDGDRKGLNEELQDALDQGIAPLAIINDVLLDGMKVVGELFGAGKMQLPFVLQSAETMKAAVAYLEPFMEKVEGQEKGTIVLATVKGDVHDIGKNLVDIILTNNGYRVVNLGIKVPLADMVAAVKEHRAHAIGMSGLLVKSTVVMRENLEEMARIGLEVPVLLGGAALTRNYVEDDCVRAYAAGETSGRVAYARDAFDGLHLMDKVTGNGFDDYLAAIQKKRVGKSRNESRTLGTADPRGFAPVDVKYAQERRRRVTAGEPIPDPPFWGARVIESAPKAVVPFINERSLYQFQWGFRKQGRSLDDFLGWAKQELRPVLKRMLALTEAENILRPQAIYGYWKCAGQGNDLVLFEQDGETEACRFTLPRQPKQDGECIADFVRDIEDGPRSRDVIGLQVVTVGQKASDMARDWFEDNRYQDYLYLHGLSVEMAEAMAEYVHKRIRSELGFAGEDDRDMDKMLAQGYRGGRYSFGYPACPKLEDQAPLLRLLDAERIGVTISDEWQLHPEQSTSAIVLHHPRAKYFSV</sequence>
<feature type="binding site" evidence="22">
    <location>
        <begin position="1165"/>
        <end position="1166"/>
    </location>
    <ligand>
        <name>S-adenosyl-L-methionine</name>
        <dbReference type="ChEBI" id="CHEBI:59789"/>
    </ligand>
</feature>
<dbReference type="RefSeq" id="WP_133288508.1">
    <property type="nucleotide sequence ID" value="NZ_SMSJ01000009.1"/>
</dbReference>
<dbReference type="AlphaFoldDB" id="A0A4R5QHG2"/>
<organism evidence="29 30">
    <name type="scientific">Dankookia rubra</name>
    <dbReference type="NCBI Taxonomy" id="1442381"/>
    <lineage>
        <taxon>Bacteria</taxon>
        <taxon>Pseudomonadati</taxon>
        <taxon>Pseudomonadota</taxon>
        <taxon>Alphaproteobacteria</taxon>
        <taxon>Acetobacterales</taxon>
        <taxon>Roseomonadaceae</taxon>
        <taxon>Dankookia</taxon>
    </lineage>
</organism>
<feature type="domain" description="B12-binding" evidence="27">
    <location>
        <begin position="720"/>
        <end position="868"/>
    </location>
</feature>
<dbReference type="SUPFAM" id="SSF51717">
    <property type="entry name" value="Dihydropteroate synthetase-like"/>
    <property type="match status" value="1"/>
</dbReference>
<proteinExistence type="inferred from homology"/>
<evidence type="ECO:0000259" key="27">
    <source>
        <dbReference type="PROSITE" id="PS51332"/>
    </source>
</evidence>
<dbReference type="Gene3D" id="3.20.20.330">
    <property type="entry name" value="Homocysteine-binding-like domain"/>
    <property type="match status" value="1"/>
</dbReference>
<keyword evidence="17 20" id="KW-0170">Cobalt</keyword>
<dbReference type="InterPro" id="IPR011005">
    <property type="entry name" value="Dihydropteroate_synth-like_sf"/>
</dbReference>
<keyword evidence="15 20" id="KW-0862">Zinc</keyword>
<evidence type="ECO:0000256" key="5">
    <source>
        <dbReference type="ARBA" id="ARBA00010398"/>
    </source>
</evidence>
<feature type="binding site" description="axial binding residue" evidence="21">
    <location>
        <position position="733"/>
    </location>
    <ligand>
        <name>methylcob(III)alamin</name>
        <dbReference type="ChEBI" id="CHEBI:28115"/>
    </ligand>
    <ligandPart>
        <name>Co</name>
        <dbReference type="ChEBI" id="CHEBI:27638"/>
    </ligandPart>
</feature>
<dbReference type="UniPathway" id="UPA00051">
    <property type="reaction ID" value="UER00081"/>
</dbReference>
<feature type="domain" description="B12-binding N-terminal" evidence="28">
    <location>
        <begin position="626"/>
        <end position="720"/>
    </location>
</feature>
<evidence type="ECO:0000256" key="19">
    <source>
        <dbReference type="NCBIfam" id="TIGR02082"/>
    </source>
</evidence>
<dbReference type="NCBIfam" id="TIGR02082">
    <property type="entry name" value="metH"/>
    <property type="match status" value="1"/>
</dbReference>
<evidence type="ECO:0000256" key="22">
    <source>
        <dbReference type="PIRSR" id="PIRSR000381-2"/>
    </source>
</evidence>
<dbReference type="InterPro" id="IPR037010">
    <property type="entry name" value="VitB12-dep_Met_synth_activ_sf"/>
</dbReference>
<evidence type="ECO:0000256" key="15">
    <source>
        <dbReference type="ARBA" id="ARBA00022833"/>
    </source>
</evidence>
<dbReference type="InterPro" id="IPR003726">
    <property type="entry name" value="HCY_dom"/>
</dbReference>
<feature type="domain" description="Hcy-binding" evidence="24">
    <location>
        <begin position="3"/>
        <end position="305"/>
    </location>
</feature>
<feature type="binding site" evidence="21 23">
    <location>
        <position position="291"/>
    </location>
    <ligand>
        <name>Zn(2+)</name>
        <dbReference type="ChEBI" id="CHEBI:29105"/>
    </ligand>
</feature>
<dbReference type="OrthoDB" id="9803687at2"/>
<dbReference type="InterPro" id="IPR011822">
    <property type="entry name" value="MetH"/>
</dbReference>
<keyword evidence="8 20" id="KW-0489">Methyltransferase</keyword>
<dbReference type="InterPro" id="IPR050554">
    <property type="entry name" value="Met_Synthase/Corrinoid"/>
</dbReference>
<dbReference type="Gene3D" id="3.20.20.20">
    <property type="entry name" value="Dihydropteroate synthase-like"/>
    <property type="match status" value="1"/>
</dbReference>
<keyword evidence="10 20" id="KW-0846">Cobalamin</keyword>
<dbReference type="InterPro" id="IPR004223">
    <property type="entry name" value="VitB12-dep_Met_synth_activ_dom"/>
</dbReference>
<dbReference type="SUPFAM" id="SSF52242">
    <property type="entry name" value="Cobalamin (vitamin B12)-binding domain"/>
    <property type="match status" value="1"/>
</dbReference>
<dbReference type="GO" id="GO:0008270">
    <property type="term" value="F:zinc ion binding"/>
    <property type="evidence" value="ECO:0007669"/>
    <property type="project" value="UniProtKB-UniRule"/>
</dbReference>
<evidence type="ECO:0000259" key="25">
    <source>
        <dbReference type="PROSITE" id="PS50972"/>
    </source>
</evidence>
<dbReference type="PROSITE" id="PS50974">
    <property type="entry name" value="ADOMET_ACTIVATION"/>
    <property type="match status" value="1"/>
</dbReference>
<evidence type="ECO:0000256" key="11">
    <source>
        <dbReference type="ARBA" id="ARBA00022679"/>
    </source>
</evidence>
<evidence type="ECO:0000256" key="1">
    <source>
        <dbReference type="ARBA" id="ARBA00001700"/>
    </source>
</evidence>
<dbReference type="InterPro" id="IPR036589">
    <property type="entry name" value="HCY_dom_sf"/>
</dbReference>
<dbReference type="EC" id="2.1.1.13" evidence="6 19"/>
<comment type="pathway">
    <text evidence="4 20">Amino-acid biosynthesis; L-methionine biosynthesis via de novo pathway; L-methionine from L-homocysteine (MetH route): step 1/1.</text>
</comment>
<dbReference type="Gene3D" id="3.40.50.280">
    <property type="entry name" value="Cobalamin-binding domain"/>
    <property type="match status" value="1"/>
</dbReference>
<dbReference type="EMBL" id="SMSJ01000009">
    <property type="protein sequence ID" value="TDH62774.1"/>
    <property type="molecule type" value="Genomic_DNA"/>
</dbReference>
<dbReference type="SUPFAM" id="SSF47644">
    <property type="entry name" value="Methionine synthase domain"/>
    <property type="match status" value="1"/>
</dbReference>
<feature type="domain" description="AdoMet activation" evidence="26">
    <location>
        <begin position="880"/>
        <end position="1168"/>
    </location>
</feature>
<keyword evidence="9 20" id="KW-0028">Amino-acid biosynthesis</keyword>
<evidence type="ECO:0000256" key="4">
    <source>
        <dbReference type="ARBA" id="ARBA00005178"/>
    </source>
</evidence>
<reference evidence="29 30" key="1">
    <citation type="journal article" date="2016" name="J. Microbiol.">
        <title>Dankookia rubra gen. nov., sp. nov., an alphaproteobacterium isolated from sediment of a shallow stream.</title>
        <authorList>
            <person name="Kim W.H."/>
            <person name="Kim D.H."/>
            <person name="Kang K."/>
            <person name="Ahn T.Y."/>
        </authorList>
    </citation>
    <scope>NUCLEOTIDE SEQUENCE [LARGE SCALE GENOMIC DNA]</scope>
    <source>
        <strain evidence="29 30">JCM30602</strain>
    </source>
</reference>
<dbReference type="GO" id="GO:0032259">
    <property type="term" value="P:methylation"/>
    <property type="evidence" value="ECO:0007669"/>
    <property type="project" value="UniProtKB-KW"/>
</dbReference>
<gene>
    <name evidence="29" type="primary">metH</name>
    <name evidence="29" type="ORF">E2C06_10250</name>
</gene>
<dbReference type="FunFam" id="3.20.20.20:FF:000007">
    <property type="entry name" value="Methionine synthase"/>
    <property type="match status" value="1"/>
</dbReference>
<evidence type="ECO:0000256" key="18">
    <source>
        <dbReference type="ARBA" id="ARBA00025552"/>
    </source>
</evidence>
<keyword evidence="30" id="KW-1185">Reference proteome</keyword>
<dbReference type="FunFam" id="1.10.1240.10:FF:000001">
    <property type="entry name" value="Methionine synthase"/>
    <property type="match status" value="1"/>
</dbReference>
<evidence type="ECO:0000256" key="10">
    <source>
        <dbReference type="ARBA" id="ARBA00022628"/>
    </source>
</evidence>
<dbReference type="PANTHER" id="PTHR45833:SF1">
    <property type="entry name" value="METHIONINE SYNTHASE"/>
    <property type="match status" value="1"/>
</dbReference>
<keyword evidence="13 20" id="KW-0479">Metal-binding</keyword>
<feature type="binding site" evidence="21 23">
    <location>
        <position position="224"/>
    </location>
    <ligand>
        <name>Zn(2+)</name>
        <dbReference type="ChEBI" id="CHEBI:29105"/>
    </ligand>
</feature>
<dbReference type="Pfam" id="PF02607">
    <property type="entry name" value="B12-binding_2"/>
    <property type="match status" value="1"/>
</dbReference>
<comment type="cofactor">
    <cofactor evidence="2 20 23">
        <name>Zn(2+)</name>
        <dbReference type="ChEBI" id="CHEBI:29105"/>
    </cofactor>
</comment>
<evidence type="ECO:0000256" key="8">
    <source>
        <dbReference type="ARBA" id="ARBA00022603"/>
    </source>
</evidence>
<dbReference type="GO" id="GO:0031419">
    <property type="term" value="F:cobalamin binding"/>
    <property type="evidence" value="ECO:0007669"/>
    <property type="project" value="UniProtKB-UniRule"/>
</dbReference>
<dbReference type="SUPFAM" id="SSF82282">
    <property type="entry name" value="Homocysteine S-methyltransferase"/>
    <property type="match status" value="1"/>
</dbReference>
<comment type="caution">
    <text evidence="29">The sequence shown here is derived from an EMBL/GenBank/DDBJ whole genome shotgun (WGS) entry which is preliminary data.</text>
</comment>
<evidence type="ECO:0000313" key="29">
    <source>
        <dbReference type="EMBL" id="TDH62774.1"/>
    </source>
</evidence>
<dbReference type="SUPFAM" id="SSF56507">
    <property type="entry name" value="Methionine synthase activation domain-like"/>
    <property type="match status" value="1"/>
</dbReference>
<dbReference type="PROSITE" id="PS50972">
    <property type="entry name" value="PTERIN_BINDING"/>
    <property type="match status" value="1"/>
</dbReference>
<evidence type="ECO:0000256" key="20">
    <source>
        <dbReference type="PIRNR" id="PIRNR000381"/>
    </source>
</evidence>
<keyword evidence="16 20" id="KW-0486">Methionine biosynthesis</keyword>
<dbReference type="SMART" id="SM01018">
    <property type="entry name" value="B12-binding_2"/>
    <property type="match status" value="1"/>
</dbReference>
<evidence type="ECO:0000256" key="7">
    <source>
        <dbReference type="ARBA" id="ARBA00013998"/>
    </source>
</evidence>
<feature type="binding site" evidence="22">
    <location>
        <position position="839"/>
    </location>
    <ligand>
        <name>methylcob(III)alamin</name>
        <dbReference type="ChEBI" id="CHEBI:28115"/>
    </ligand>
</feature>
<evidence type="ECO:0000256" key="23">
    <source>
        <dbReference type="PROSITE-ProRule" id="PRU00333"/>
    </source>
</evidence>
<dbReference type="InterPro" id="IPR036594">
    <property type="entry name" value="Meth_synthase_dom"/>
</dbReference>
<dbReference type="InterPro" id="IPR003759">
    <property type="entry name" value="Cbl-bd_cap"/>
</dbReference>
<dbReference type="InterPro" id="IPR033706">
    <property type="entry name" value="Met_synthase_B12-bd"/>
</dbReference>
<evidence type="ECO:0000256" key="21">
    <source>
        <dbReference type="PIRSR" id="PIRSR000381-1"/>
    </source>
</evidence>
<dbReference type="Pfam" id="PF02310">
    <property type="entry name" value="B12-binding"/>
    <property type="match status" value="1"/>
</dbReference>
<feature type="binding site" evidence="22">
    <location>
        <position position="1111"/>
    </location>
    <ligand>
        <name>S-adenosyl-L-methionine</name>
        <dbReference type="ChEBI" id="CHEBI:59789"/>
    </ligand>
</feature>
<comment type="function">
    <text evidence="18 20">Catalyzes the transfer of a methyl group from methyl-cobalamin to homocysteine, yielding enzyme-bound cob(I)alamin and methionine. Subsequently, remethylates the cofactor using methyltetrahydrofolate.</text>
</comment>
<dbReference type="GO" id="GO:0005829">
    <property type="term" value="C:cytosol"/>
    <property type="evidence" value="ECO:0007669"/>
    <property type="project" value="TreeGrafter"/>
</dbReference>
<dbReference type="Gene3D" id="3.10.196.10">
    <property type="entry name" value="Vitamin B12-dependent methionine synthase, activation domain"/>
    <property type="match status" value="2"/>
</dbReference>
<evidence type="ECO:0000259" key="28">
    <source>
        <dbReference type="PROSITE" id="PS51337"/>
    </source>
</evidence>
<dbReference type="GO" id="GO:0046653">
    <property type="term" value="P:tetrahydrofolate metabolic process"/>
    <property type="evidence" value="ECO:0007669"/>
    <property type="project" value="TreeGrafter"/>
</dbReference>
<dbReference type="Gene3D" id="1.10.1240.10">
    <property type="entry name" value="Methionine synthase domain"/>
    <property type="match status" value="1"/>
</dbReference>
<dbReference type="Pfam" id="PF00809">
    <property type="entry name" value="Pterin_bind"/>
    <property type="match status" value="1"/>
</dbReference>
<dbReference type="Proteomes" id="UP000295096">
    <property type="component" value="Unassembled WGS sequence"/>
</dbReference>
<dbReference type="CDD" id="cd02069">
    <property type="entry name" value="methionine_synthase_B12_BD"/>
    <property type="match status" value="1"/>
</dbReference>
<dbReference type="Pfam" id="PF02574">
    <property type="entry name" value="S-methyl_trans"/>
    <property type="match status" value="1"/>
</dbReference>
<evidence type="ECO:0000259" key="24">
    <source>
        <dbReference type="PROSITE" id="PS50970"/>
    </source>
</evidence>
<keyword evidence="11 20" id="KW-0808">Transferase</keyword>
<evidence type="ECO:0000256" key="14">
    <source>
        <dbReference type="ARBA" id="ARBA00022737"/>
    </source>
</evidence>
<dbReference type="PROSITE" id="PS51337">
    <property type="entry name" value="B12_BINDING_NTER"/>
    <property type="match status" value="1"/>
</dbReference>
<keyword evidence="14" id="KW-0677">Repeat</keyword>
<dbReference type="PROSITE" id="PS50970">
    <property type="entry name" value="HCY"/>
    <property type="match status" value="1"/>
</dbReference>
<evidence type="ECO:0000256" key="13">
    <source>
        <dbReference type="ARBA" id="ARBA00022723"/>
    </source>
</evidence>
<dbReference type="InterPro" id="IPR006158">
    <property type="entry name" value="Cobalamin-bd"/>
</dbReference>
<feature type="binding site" evidence="22">
    <location>
        <begin position="730"/>
        <end position="734"/>
    </location>
    <ligand>
        <name>methylcob(III)alamin</name>
        <dbReference type="ChEBI" id="CHEBI:28115"/>
    </ligand>
</feature>
<dbReference type="InterPro" id="IPR000489">
    <property type="entry name" value="Pterin-binding_dom"/>
</dbReference>
<evidence type="ECO:0000256" key="9">
    <source>
        <dbReference type="ARBA" id="ARBA00022605"/>
    </source>
</evidence>
<evidence type="ECO:0000256" key="6">
    <source>
        <dbReference type="ARBA" id="ARBA00012032"/>
    </source>
</evidence>
<comment type="similarity">
    <text evidence="5">Belongs to the vitamin-B12 dependent methionine synthase family.</text>
</comment>
<dbReference type="PANTHER" id="PTHR45833">
    <property type="entry name" value="METHIONINE SYNTHASE"/>
    <property type="match status" value="1"/>
</dbReference>
<comment type="cofactor">
    <cofactor evidence="3 20 21">
        <name>methylcob(III)alamin</name>
        <dbReference type="ChEBI" id="CHEBI:28115"/>
    </cofactor>
</comment>
<comment type="catalytic activity">
    <reaction evidence="1 20">
        <text>(6S)-5-methyl-5,6,7,8-tetrahydrofolate + L-homocysteine = (6S)-5,6,7,8-tetrahydrofolate + L-methionine</text>
        <dbReference type="Rhea" id="RHEA:11172"/>
        <dbReference type="ChEBI" id="CHEBI:18608"/>
        <dbReference type="ChEBI" id="CHEBI:57453"/>
        <dbReference type="ChEBI" id="CHEBI:57844"/>
        <dbReference type="ChEBI" id="CHEBI:58199"/>
        <dbReference type="EC" id="2.1.1.13"/>
    </reaction>
</comment>
<evidence type="ECO:0000256" key="16">
    <source>
        <dbReference type="ARBA" id="ARBA00023167"/>
    </source>
</evidence>
<feature type="domain" description="Pterin-binding" evidence="25">
    <location>
        <begin position="341"/>
        <end position="597"/>
    </location>
</feature>
<dbReference type="PIRSF" id="PIRSF000381">
    <property type="entry name" value="MetH"/>
    <property type="match status" value="1"/>
</dbReference>
<evidence type="ECO:0000313" key="30">
    <source>
        <dbReference type="Proteomes" id="UP000295096"/>
    </source>
</evidence>
<evidence type="ECO:0000259" key="26">
    <source>
        <dbReference type="PROSITE" id="PS50974"/>
    </source>
</evidence>
<name>A0A4R5QHG2_9PROT</name>
<keyword evidence="12 20" id="KW-0949">S-adenosyl-L-methionine</keyword>
<dbReference type="GO" id="GO:0050667">
    <property type="term" value="P:homocysteine metabolic process"/>
    <property type="evidence" value="ECO:0007669"/>
    <property type="project" value="TreeGrafter"/>
</dbReference>
<feature type="binding site" evidence="21 23">
    <location>
        <position position="290"/>
    </location>
    <ligand>
        <name>Zn(2+)</name>
        <dbReference type="ChEBI" id="CHEBI:29105"/>
    </ligand>
</feature>
<protein>
    <recommendedName>
        <fullName evidence="7 19">Methionine synthase</fullName>
        <ecNumber evidence="6 19">2.1.1.13</ecNumber>
    </recommendedName>
    <alternativeName>
        <fullName evidence="20">5-methyltetrahydrofolate--homocysteine methyltransferase</fullName>
    </alternativeName>
</protein>
<dbReference type="InterPro" id="IPR036724">
    <property type="entry name" value="Cobalamin-bd_sf"/>
</dbReference>
<evidence type="ECO:0000256" key="12">
    <source>
        <dbReference type="ARBA" id="ARBA00022691"/>
    </source>
</evidence>
<comment type="domain">
    <text evidence="20">Modular enzyme with four functionally distinct domains. The isolated Hcy-binding domain catalyzes methyl transfer from free methylcobalamin to homocysteine. The Hcy-binding domain in association with the pterin-binding domain catalyzes the methylation of cob(I)alamin by methyltetrahydrofolate and the methylation of homocysteine. The B12-binding domain binds the cofactor. The AdoMet activation domain binds S-adenosyl-L-methionine. Under aerobic conditions cob(I)alamin can be converted to inactive cob(II)alamin. Reductive methylation by S-adenosyl-L-methionine and flavodoxin regenerates methylcobalamin.</text>
</comment>
<evidence type="ECO:0000256" key="17">
    <source>
        <dbReference type="ARBA" id="ARBA00023285"/>
    </source>
</evidence>
<feature type="binding site" evidence="22">
    <location>
        <position position="778"/>
    </location>
    <ligand>
        <name>methylcob(III)alamin</name>
        <dbReference type="ChEBI" id="CHEBI:28115"/>
    </ligand>
</feature>
<evidence type="ECO:0000256" key="3">
    <source>
        <dbReference type="ARBA" id="ARBA00001956"/>
    </source>
</evidence>